<dbReference type="EMBL" id="JAATEO010000002">
    <property type="protein sequence ID" value="NJP30925.1"/>
    <property type="molecule type" value="Genomic_DNA"/>
</dbReference>
<dbReference type="PANTHER" id="PTHR23513">
    <property type="entry name" value="INTEGRAL MEMBRANE EFFLUX PROTEIN-RELATED"/>
    <property type="match status" value="1"/>
</dbReference>
<accession>A0ABX0YZI0</accession>
<comment type="caution">
    <text evidence="9">The sequence shown here is derived from an EMBL/GenBank/DDBJ whole genome shotgun (WGS) entry which is preliminary data.</text>
</comment>
<evidence type="ECO:0000256" key="2">
    <source>
        <dbReference type="ARBA" id="ARBA00022448"/>
    </source>
</evidence>
<evidence type="ECO:0000313" key="9">
    <source>
        <dbReference type="EMBL" id="NJP30925.1"/>
    </source>
</evidence>
<feature type="transmembrane region" description="Helical" evidence="7">
    <location>
        <begin position="216"/>
        <end position="238"/>
    </location>
</feature>
<comment type="subcellular location">
    <subcellularLocation>
        <location evidence="1">Cell inner membrane</location>
        <topology evidence="1">Multi-pass membrane protein</topology>
    </subcellularLocation>
</comment>
<evidence type="ECO:0000256" key="1">
    <source>
        <dbReference type="ARBA" id="ARBA00004429"/>
    </source>
</evidence>
<evidence type="ECO:0000313" key="10">
    <source>
        <dbReference type="Proteomes" id="UP000783871"/>
    </source>
</evidence>
<gene>
    <name evidence="9" type="ORF">HCJ94_02700</name>
</gene>
<evidence type="ECO:0000256" key="3">
    <source>
        <dbReference type="ARBA" id="ARBA00022475"/>
    </source>
</evidence>
<dbReference type="Gene3D" id="1.20.1250.20">
    <property type="entry name" value="MFS general substrate transporter like domains"/>
    <property type="match status" value="1"/>
</dbReference>
<sequence>MTPRRELVALVGADLLSNLGSRVSVVAIPWLVLETTGSPTKMGVVAAAETLPYLLSSALGPPLADRIGLRRTSILADVGSAGLMVAVALTPWLGFGALVALVAVVGTLRGVGDRIKHVMFRPVAEAAGVKLIRLTSVYDGLGRVVTLLGAGLGGLLIWWFGVTTAILIDAASFAVCALIVAALVRPPAATAAPPAAQGYLRALGDGFRYLGRDRTLLSMLLVISALNMVVNASIAVYIPLWVADVLGTPAGLGLVLGAFSAGALLGNLLFTVLGPRLRRDLTFAVGAAVSGPPRLLVLAFSEDLSVVLAVTFVSGIGIAVVNPLLGVALYERPPADLQTRVIGLAGSLAFAGLPLGALLGGWSVAALGLGPALVVAALFTLVVTALPLAAALRPPPLRGKEGPLVTVSGGEGVSS</sequence>
<dbReference type="SUPFAM" id="SSF103473">
    <property type="entry name" value="MFS general substrate transporter"/>
    <property type="match status" value="1"/>
</dbReference>
<feature type="transmembrane region" description="Helical" evidence="7">
    <location>
        <begin position="92"/>
        <end position="111"/>
    </location>
</feature>
<keyword evidence="3" id="KW-1003">Cell membrane</keyword>
<feature type="transmembrane region" description="Helical" evidence="7">
    <location>
        <begin position="281"/>
        <end position="300"/>
    </location>
</feature>
<evidence type="ECO:0000256" key="4">
    <source>
        <dbReference type="ARBA" id="ARBA00022692"/>
    </source>
</evidence>
<dbReference type="CDD" id="cd06173">
    <property type="entry name" value="MFS_MefA_like"/>
    <property type="match status" value="1"/>
</dbReference>
<dbReference type="InterPro" id="IPR020846">
    <property type="entry name" value="MFS_dom"/>
</dbReference>
<evidence type="ECO:0000259" key="8">
    <source>
        <dbReference type="PROSITE" id="PS50850"/>
    </source>
</evidence>
<keyword evidence="6 7" id="KW-0472">Membrane</keyword>
<proteinExistence type="predicted"/>
<dbReference type="InterPro" id="IPR010290">
    <property type="entry name" value="TM_effector"/>
</dbReference>
<feature type="transmembrane region" description="Helical" evidence="7">
    <location>
        <begin position="140"/>
        <end position="160"/>
    </location>
</feature>
<keyword evidence="4 7" id="KW-0812">Transmembrane</keyword>
<evidence type="ECO:0000256" key="7">
    <source>
        <dbReference type="SAM" id="Phobius"/>
    </source>
</evidence>
<dbReference type="Pfam" id="PF05977">
    <property type="entry name" value="MFS_3"/>
    <property type="match status" value="1"/>
</dbReference>
<evidence type="ECO:0000256" key="5">
    <source>
        <dbReference type="ARBA" id="ARBA00022989"/>
    </source>
</evidence>
<name>A0ABX0YZI0_9ACTN</name>
<reference evidence="9 10" key="1">
    <citation type="submission" date="2020-03" db="EMBL/GenBank/DDBJ databases">
        <title>WGS of actinomycetes isolated from Thailand.</title>
        <authorList>
            <person name="Thawai C."/>
        </authorList>
    </citation>
    <scope>NUCLEOTIDE SEQUENCE [LARGE SCALE GENOMIC DNA]</scope>
    <source>
        <strain evidence="9 10">HSS6-12</strain>
    </source>
</reference>
<dbReference type="RefSeq" id="WP_167999342.1">
    <property type="nucleotide sequence ID" value="NZ_JAATEO010000002.1"/>
</dbReference>
<feature type="domain" description="Major facilitator superfamily (MFS) profile" evidence="8">
    <location>
        <begin position="213"/>
        <end position="415"/>
    </location>
</feature>
<keyword evidence="10" id="KW-1185">Reference proteome</keyword>
<keyword evidence="2" id="KW-0813">Transport</keyword>
<evidence type="ECO:0000256" key="6">
    <source>
        <dbReference type="ARBA" id="ARBA00023136"/>
    </source>
</evidence>
<organism evidence="9 10">
    <name type="scientific">Micromonospora thermarum</name>
    <dbReference type="NCBI Taxonomy" id="2720024"/>
    <lineage>
        <taxon>Bacteria</taxon>
        <taxon>Bacillati</taxon>
        <taxon>Actinomycetota</taxon>
        <taxon>Actinomycetes</taxon>
        <taxon>Micromonosporales</taxon>
        <taxon>Micromonosporaceae</taxon>
        <taxon>Micromonospora</taxon>
    </lineage>
</organism>
<keyword evidence="5 7" id="KW-1133">Transmembrane helix</keyword>
<feature type="transmembrane region" description="Helical" evidence="7">
    <location>
        <begin position="166"/>
        <end position="184"/>
    </location>
</feature>
<protein>
    <submittedName>
        <fullName evidence="9">MFS transporter</fullName>
    </submittedName>
</protein>
<feature type="transmembrane region" description="Helical" evidence="7">
    <location>
        <begin position="250"/>
        <end position="274"/>
    </location>
</feature>
<feature type="transmembrane region" description="Helical" evidence="7">
    <location>
        <begin position="342"/>
        <end position="365"/>
    </location>
</feature>
<dbReference type="InterPro" id="IPR036259">
    <property type="entry name" value="MFS_trans_sf"/>
</dbReference>
<dbReference type="PANTHER" id="PTHR23513:SF9">
    <property type="entry name" value="ENTEROBACTIN EXPORTER ENTS"/>
    <property type="match status" value="1"/>
</dbReference>
<feature type="transmembrane region" description="Helical" evidence="7">
    <location>
        <begin position="306"/>
        <end position="330"/>
    </location>
</feature>
<dbReference type="Proteomes" id="UP000783871">
    <property type="component" value="Unassembled WGS sequence"/>
</dbReference>
<feature type="transmembrane region" description="Helical" evidence="7">
    <location>
        <begin position="371"/>
        <end position="392"/>
    </location>
</feature>
<dbReference type="PROSITE" id="PS50850">
    <property type="entry name" value="MFS"/>
    <property type="match status" value="1"/>
</dbReference>